<evidence type="ECO:0000313" key="3">
    <source>
        <dbReference type="Proteomes" id="UP001358417"/>
    </source>
</evidence>
<feature type="compositionally biased region" description="Low complexity" evidence="1">
    <location>
        <begin position="255"/>
        <end position="289"/>
    </location>
</feature>
<comment type="caution">
    <text evidence="2">The sequence shown here is derived from an EMBL/GenBank/DDBJ whole genome shotgun (WGS) entry which is preliminary data.</text>
</comment>
<dbReference type="RefSeq" id="XP_064704480.1">
    <property type="nucleotide sequence ID" value="XM_064847941.1"/>
</dbReference>
<evidence type="ECO:0000313" key="2">
    <source>
        <dbReference type="EMBL" id="KAK5049435.1"/>
    </source>
</evidence>
<reference evidence="2 3" key="1">
    <citation type="submission" date="2023-08" db="EMBL/GenBank/DDBJ databases">
        <title>Black Yeasts Isolated from many extreme environments.</title>
        <authorList>
            <person name="Coleine C."/>
            <person name="Stajich J.E."/>
            <person name="Selbmann L."/>
        </authorList>
    </citation>
    <scope>NUCLEOTIDE SEQUENCE [LARGE SCALE GENOMIC DNA]</scope>
    <source>
        <strain evidence="2 3">CCFEE 5792</strain>
    </source>
</reference>
<protein>
    <recommendedName>
        <fullName evidence="4">GH16 domain-containing protein</fullName>
    </recommendedName>
</protein>
<evidence type="ECO:0000256" key="1">
    <source>
        <dbReference type="SAM" id="MobiDB-lite"/>
    </source>
</evidence>
<organism evidence="2 3">
    <name type="scientific">Exophiala bonariae</name>
    <dbReference type="NCBI Taxonomy" id="1690606"/>
    <lineage>
        <taxon>Eukaryota</taxon>
        <taxon>Fungi</taxon>
        <taxon>Dikarya</taxon>
        <taxon>Ascomycota</taxon>
        <taxon>Pezizomycotina</taxon>
        <taxon>Eurotiomycetes</taxon>
        <taxon>Chaetothyriomycetidae</taxon>
        <taxon>Chaetothyriales</taxon>
        <taxon>Herpotrichiellaceae</taxon>
        <taxon>Exophiala</taxon>
    </lineage>
</organism>
<dbReference type="Proteomes" id="UP001358417">
    <property type="component" value="Unassembled WGS sequence"/>
</dbReference>
<gene>
    <name evidence="2" type="ORF">LTR84_004364</name>
</gene>
<feature type="region of interest" description="Disordered" evidence="1">
    <location>
        <begin position="231"/>
        <end position="289"/>
    </location>
</feature>
<name>A0AAV9N4F6_9EURO</name>
<evidence type="ECO:0008006" key="4">
    <source>
        <dbReference type="Google" id="ProtNLM"/>
    </source>
</evidence>
<dbReference type="EMBL" id="JAVRRD010000019">
    <property type="protein sequence ID" value="KAK5049435.1"/>
    <property type="molecule type" value="Genomic_DNA"/>
</dbReference>
<keyword evidence="3" id="KW-1185">Reference proteome</keyword>
<proteinExistence type="predicted"/>
<dbReference type="GeneID" id="89972542"/>
<sequence length="313" mass="33325">MAPLIALSTQVRAQDSFFVAFGYAGANSYNCKPSVSEVMKYDLAWYNGTTTLTLTGNPSECPDVTFEPLKNDFGIGGVTVPGNASLDRSKYDTNPYYFNFPSKTGKDIRVSFESSSDYYYDETQFWDLQATKSGDGYDLTGQWIGTRPSDNNYYHPTTACWNGGDFWPNNGEKSSGETWHWDLTGHISPDSASVTIDMTWITQPDGIEWHTIIHYNGTAWTKGARLVTSGDAPTSDAVVKSEDSGSGSSSGSGTSGAASTGSTSAPTATGSGTATSTGSASGGSSTNSASRDSVVYSQFAMFGSLVGYLAFLF</sequence>
<accession>A0AAV9N4F6</accession>
<dbReference type="AlphaFoldDB" id="A0AAV9N4F6"/>